<organism evidence="1 2">
    <name type="scientific">Gulosibacter bifidus</name>
    <dbReference type="NCBI Taxonomy" id="272239"/>
    <lineage>
        <taxon>Bacteria</taxon>
        <taxon>Bacillati</taxon>
        <taxon>Actinomycetota</taxon>
        <taxon>Actinomycetes</taxon>
        <taxon>Micrococcales</taxon>
        <taxon>Microbacteriaceae</taxon>
        <taxon>Gulosibacter</taxon>
    </lineage>
</organism>
<dbReference type="RefSeq" id="WP_066056138.1">
    <property type="nucleotide sequence ID" value="NZ_JBHUNF010000003.1"/>
</dbReference>
<sequence length="135" mass="14761">MKFDPIQAVPSTWTVDGEETPCIRLKRVHGDNTRFLAAIGYDQARTLADQLHDAADAAQTNPSQPTLAANTRITELLPVSNMQAIMQSGGKQFVMPIPFWGHTDTGEILALTISATDGRLVPVIEIPSFHHLETI</sequence>
<gene>
    <name evidence="1" type="ORF">ACFSUQ_05795</name>
</gene>
<evidence type="ECO:0000313" key="1">
    <source>
        <dbReference type="EMBL" id="MFD2674812.1"/>
    </source>
</evidence>
<protein>
    <submittedName>
        <fullName evidence="1">Uncharacterized protein</fullName>
    </submittedName>
</protein>
<proteinExistence type="predicted"/>
<dbReference type="Proteomes" id="UP001597453">
    <property type="component" value="Unassembled WGS sequence"/>
</dbReference>
<reference evidence="2" key="1">
    <citation type="journal article" date="2019" name="Int. J. Syst. Evol. Microbiol.">
        <title>The Global Catalogue of Microorganisms (GCM) 10K type strain sequencing project: providing services to taxonomists for standard genome sequencing and annotation.</title>
        <authorList>
            <consortium name="The Broad Institute Genomics Platform"/>
            <consortium name="The Broad Institute Genome Sequencing Center for Infectious Disease"/>
            <person name="Wu L."/>
            <person name="Ma J."/>
        </authorList>
    </citation>
    <scope>NUCLEOTIDE SEQUENCE [LARGE SCALE GENOMIC DNA]</scope>
    <source>
        <strain evidence="2">TISTR 1511</strain>
    </source>
</reference>
<dbReference type="EMBL" id="JBHUNF010000003">
    <property type="protein sequence ID" value="MFD2674812.1"/>
    <property type="molecule type" value="Genomic_DNA"/>
</dbReference>
<name>A0ABW5RIN9_9MICO</name>
<comment type="caution">
    <text evidence="1">The sequence shown here is derived from an EMBL/GenBank/DDBJ whole genome shotgun (WGS) entry which is preliminary data.</text>
</comment>
<evidence type="ECO:0000313" key="2">
    <source>
        <dbReference type="Proteomes" id="UP001597453"/>
    </source>
</evidence>
<accession>A0ABW5RIN9</accession>
<keyword evidence="2" id="KW-1185">Reference proteome</keyword>